<dbReference type="PANTHER" id="PTHR33121">
    <property type="entry name" value="CYCLIC DI-GMP PHOSPHODIESTERASE PDEF"/>
    <property type="match status" value="1"/>
</dbReference>
<sequence>MVHCQACQLSDLRYYIRFSGEKNLTHFPQVVADLEKSGRLVYSRKEMAVVKEAGAAGLYDFLIDHLEAEQLSFRTDSSGWRPIHDLPQVIESQWIDEVIADQAVICYKQPIVDKEEQIVAHEILARFHGKSGEIISPAQAFAAAKRRNHLYALDRMCRMAAVRSAAQLEGKVFINFIPTSIYSPEHCLKSTVRLANELGIAPSQFVFEVVETEEVDDVEHLKKILMYYKEKGFHYALDDVGEGFSTVDMLEEIAPHYMKLDRKYAHGIAEDPGKQRAAEAILQAALNVGAVPLAEGVEEREDFTWLRNSGYQLFQGYLFGKPAPF</sequence>
<dbReference type="CDD" id="cd01948">
    <property type="entry name" value="EAL"/>
    <property type="match status" value="1"/>
</dbReference>
<dbReference type="SMART" id="SM00052">
    <property type="entry name" value="EAL"/>
    <property type="match status" value="1"/>
</dbReference>
<dbReference type="PROSITE" id="PS50883">
    <property type="entry name" value="EAL"/>
    <property type="match status" value="1"/>
</dbReference>
<dbReference type="InterPro" id="IPR001633">
    <property type="entry name" value="EAL_dom"/>
</dbReference>
<comment type="caution">
    <text evidence="2">The sequence shown here is derived from an EMBL/GenBank/DDBJ whole genome shotgun (WGS) entry which is preliminary data.</text>
</comment>
<dbReference type="Pfam" id="PF00563">
    <property type="entry name" value="EAL"/>
    <property type="match status" value="1"/>
</dbReference>
<organism evidence="2 3">
    <name type="scientific">Bacillus badius</name>
    <dbReference type="NCBI Taxonomy" id="1455"/>
    <lineage>
        <taxon>Bacteria</taxon>
        <taxon>Bacillati</taxon>
        <taxon>Bacillota</taxon>
        <taxon>Bacilli</taxon>
        <taxon>Bacillales</taxon>
        <taxon>Bacillaceae</taxon>
        <taxon>Pseudobacillus</taxon>
    </lineage>
</organism>
<gene>
    <name evidence="2" type="ORF">SD77_4264</name>
</gene>
<dbReference type="InterPro" id="IPR035919">
    <property type="entry name" value="EAL_sf"/>
</dbReference>
<dbReference type="InterPro" id="IPR050706">
    <property type="entry name" value="Cyclic-di-GMP_PDE-like"/>
</dbReference>
<name>A0ABR5AV51_BACBA</name>
<evidence type="ECO:0000313" key="3">
    <source>
        <dbReference type="Proteomes" id="UP000031982"/>
    </source>
</evidence>
<proteinExistence type="predicted"/>
<accession>A0ABR5AV51</accession>
<evidence type="ECO:0000313" key="2">
    <source>
        <dbReference type="EMBL" id="KIL78584.1"/>
    </source>
</evidence>
<keyword evidence="3" id="KW-1185">Reference proteome</keyword>
<dbReference type="PANTHER" id="PTHR33121:SF70">
    <property type="entry name" value="SIGNALING PROTEIN YKOW"/>
    <property type="match status" value="1"/>
</dbReference>
<dbReference type="RefSeq" id="WP_041113776.1">
    <property type="nucleotide sequence ID" value="NZ_JARTHD010000011.1"/>
</dbReference>
<feature type="domain" description="EAL" evidence="1">
    <location>
        <begin position="88"/>
        <end position="325"/>
    </location>
</feature>
<evidence type="ECO:0000259" key="1">
    <source>
        <dbReference type="PROSITE" id="PS50883"/>
    </source>
</evidence>
<reference evidence="2 3" key="1">
    <citation type="submission" date="2015-01" db="EMBL/GenBank/DDBJ databases">
        <title>Genome Assembly of Bacillus badius MTCC 1458.</title>
        <authorList>
            <person name="Verma A."/>
            <person name="Khatri I."/>
            <person name="Mual P."/>
            <person name="Subramanian S."/>
            <person name="Krishnamurthi S."/>
        </authorList>
    </citation>
    <scope>NUCLEOTIDE SEQUENCE [LARGE SCALE GENOMIC DNA]</scope>
    <source>
        <strain evidence="2 3">MTCC 1458</strain>
    </source>
</reference>
<dbReference type="EMBL" id="JXLP01000009">
    <property type="protein sequence ID" value="KIL78584.1"/>
    <property type="molecule type" value="Genomic_DNA"/>
</dbReference>
<protein>
    <submittedName>
        <fullName evidence="2">EAL domain protein</fullName>
    </submittedName>
</protein>
<dbReference type="Gene3D" id="3.20.20.450">
    <property type="entry name" value="EAL domain"/>
    <property type="match status" value="1"/>
</dbReference>
<dbReference type="Proteomes" id="UP000031982">
    <property type="component" value="Unassembled WGS sequence"/>
</dbReference>
<dbReference type="SUPFAM" id="SSF141868">
    <property type="entry name" value="EAL domain-like"/>
    <property type="match status" value="1"/>
</dbReference>